<evidence type="ECO:0000256" key="4">
    <source>
        <dbReference type="ARBA" id="ARBA00023125"/>
    </source>
</evidence>
<dbReference type="PATRIC" id="fig|1235802.3.peg.6633"/>
<protein>
    <recommendedName>
        <fullName evidence="11">Integrase/recombinase XerD</fullName>
    </recommendedName>
</protein>
<evidence type="ECO:0000313" key="10">
    <source>
        <dbReference type="Proteomes" id="UP000012589"/>
    </source>
</evidence>
<gene>
    <name evidence="9" type="ORF">C823_06270</name>
</gene>
<evidence type="ECO:0000259" key="7">
    <source>
        <dbReference type="PROSITE" id="PS51898"/>
    </source>
</evidence>
<sequence>MKQTDFAICLNRFLTDFLVNKKGCSPKTIDSYRYAFIYLLDYYNEILGIPADQITIKSLTYERLLGFLDWLQSERKSGIATRNQRQAAINSFIRFLMYEKPEFLNEYQKILGIPVKKAPQKEISYLKTDGVSALMDQVDTRKADGLRDYVMLMLLYSTGIRVSELTGIRVKDLSLHEPHTLLVHGKGKKSRYVPLMKDSIPIIQDYLKMMGYQSPEKLDEWLFINHMGRQFTRQGVNYIIKKYGAMARESSPDLIPDSLSPHKMRHTAAMELVDSGVDLIYIRDLLGHVSVKTTEIYAKTDAKLKREAIEAASREIVPHEDAKWDSDDDLKSWLKSFNKH</sequence>
<comment type="caution">
    <text evidence="9">The sequence shown here is derived from an EMBL/GenBank/DDBJ whole genome shotgun (WGS) entry which is preliminary data.</text>
</comment>
<dbReference type="EMBL" id="AQFT01000241">
    <property type="protein sequence ID" value="EMZ16260.1"/>
    <property type="molecule type" value="Genomic_DNA"/>
</dbReference>
<keyword evidence="10" id="KW-1185">Reference proteome</keyword>
<dbReference type="InterPro" id="IPR050090">
    <property type="entry name" value="Tyrosine_recombinase_XerCD"/>
</dbReference>
<dbReference type="Gene3D" id="1.10.150.130">
    <property type="match status" value="1"/>
</dbReference>
<dbReference type="InterPro" id="IPR011010">
    <property type="entry name" value="DNA_brk_join_enz"/>
</dbReference>
<dbReference type="InterPro" id="IPR044068">
    <property type="entry name" value="CB"/>
</dbReference>
<comment type="similarity">
    <text evidence="2">Belongs to the 'phage' integrase family.</text>
</comment>
<dbReference type="OrthoDB" id="9801717at2"/>
<dbReference type="HOGENOM" id="CLU_027562_9_1_9"/>
<dbReference type="InterPro" id="IPR004107">
    <property type="entry name" value="Integrase_SAM-like_N"/>
</dbReference>
<evidence type="ECO:0000256" key="1">
    <source>
        <dbReference type="ARBA" id="ARBA00003283"/>
    </source>
</evidence>
<reference evidence="9 10" key="1">
    <citation type="journal article" date="2014" name="Genome Announc.">
        <title>Draft genome sequences of the altered schaedler flora, a defined bacterial community from gnotobiotic mice.</title>
        <authorList>
            <person name="Wannemuehler M.J."/>
            <person name="Overstreet A.M."/>
            <person name="Ward D.V."/>
            <person name="Phillips G.J."/>
        </authorList>
    </citation>
    <scope>NUCLEOTIDE SEQUENCE [LARGE SCALE GENOMIC DNA]</scope>
    <source>
        <strain evidence="9 10">ASF492</strain>
    </source>
</reference>
<evidence type="ECO:0008006" key="11">
    <source>
        <dbReference type="Google" id="ProtNLM"/>
    </source>
</evidence>
<accession>N1ZR16</accession>
<evidence type="ECO:0000256" key="2">
    <source>
        <dbReference type="ARBA" id="ARBA00008857"/>
    </source>
</evidence>
<dbReference type="STRING" id="1235802.C823_06270"/>
<dbReference type="InterPro" id="IPR013762">
    <property type="entry name" value="Integrase-like_cat_sf"/>
</dbReference>
<evidence type="ECO:0000259" key="8">
    <source>
        <dbReference type="PROSITE" id="PS51900"/>
    </source>
</evidence>
<dbReference type="PROSITE" id="PS51900">
    <property type="entry name" value="CB"/>
    <property type="match status" value="1"/>
</dbReference>
<feature type="domain" description="Core-binding (CB)" evidence="8">
    <location>
        <begin position="4"/>
        <end position="97"/>
    </location>
</feature>
<keyword evidence="3" id="KW-0229">DNA integration</keyword>
<dbReference type="GO" id="GO:0006310">
    <property type="term" value="P:DNA recombination"/>
    <property type="evidence" value="ECO:0007669"/>
    <property type="project" value="UniProtKB-KW"/>
</dbReference>
<dbReference type="GO" id="GO:0015074">
    <property type="term" value="P:DNA integration"/>
    <property type="evidence" value="ECO:0007669"/>
    <property type="project" value="UniProtKB-KW"/>
</dbReference>
<dbReference type="PANTHER" id="PTHR30349">
    <property type="entry name" value="PHAGE INTEGRASE-RELATED"/>
    <property type="match status" value="1"/>
</dbReference>
<keyword evidence="5" id="KW-0233">DNA recombination</keyword>
<evidence type="ECO:0000313" key="9">
    <source>
        <dbReference type="EMBL" id="EMZ16260.1"/>
    </source>
</evidence>
<evidence type="ECO:0000256" key="6">
    <source>
        <dbReference type="PROSITE-ProRule" id="PRU01248"/>
    </source>
</evidence>
<dbReference type="Pfam" id="PF00589">
    <property type="entry name" value="Phage_integrase"/>
    <property type="match status" value="1"/>
</dbReference>
<dbReference type="PANTHER" id="PTHR30349:SF81">
    <property type="entry name" value="TYROSINE RECOMBINASE XERC"/>
    <property type="match status" value="1"/>
</dbReference>
<dbReference type="Proteomes" id="UP000012589">
    <property type="component" value="Unassembled WGS sequence"/>
</dbReference>
<dbReference type="Gene3D" id="1.10.443.10">
    <property type="entry name" value="Intergrase catalytic core"/>
    <property type="match status" value="1"/>
</dbReference>
<keyword evidence="4 6" id="KW-0238">DNA-binding</keyword>
<dbReference type="PROSITE" id="PS51898">
    <property type="entry name" value="TYR_RECOMBINASE"/>
    <property type="match status" value="1"/>
</dbReference>
<comment type="function">
    <text evidence="1">Site-specific tyrosine recombinase, which acts by catalyzing the cutting and rejoining of the recombining DNA molecules.</text>
</comment>
<dbReference type="InterPro" id="IPR002104">
    <property type="entry name" value="Integrase_catalytic"/>
</dbReference>
<dbReference type="Pfam" id="PF02899">
    <property type="entry name" value="Phage_int_SAM_1"/>
    <property type="match status" value="1"/>
</dbReference>
<dbReference type="SUPFAM" id="SSF56349">
    <property type="entry name" value="DNA breaking-rejoining enzymes"/>
    <property type="match status" value="1"/>
</dbReference>
<name>N1ZR16_9FIRM</name>
<organism evidence="9 10">
    <name type="scientific">Eubacterium plexicaudatum ASF492</name>
    <dbReference type="NCBI Taxonomy" id="1235802"/>
    <lineage>
        <taxon>Bacteria</taxon>
        <taxon>Bacillati</taxon>
        <taxon>Bacillota</taxon>
        <taxon>Clostridia</taxon>
        <taxon>Eubacteriales</taxon>
        <taxon>Eubacteriaceae</taxon>
        <taxon>Eubacterium</taxon>
    </lineage>
</organism>
<feature type="domain" description="Tyr recombinase" evidence="7">
    <location>
        <begin position="121"/>
        <end position="310"/>
    </location>
</feature>
<proteinExistence type="inferred from homology"/>
<dbReference type="GO" id="GO:0003677">
    <property type="term" value="F:DNA binding"/>
    <property type="evidence" value="ECO:0007669"/>
    <property type="project" value="UniProtKB-UniRule"/>
</dbReference>
<evidence type="ECO:0000256" key="5">
    <source>
        <dbReference type="ARBA" id="ARBA00023172"/>
    </source>
</evidence>
<evidence type="ECO:0000256" key="3">
    <source>
        <dbReference type="ARBA" id="ARBA00022908"/>
    </source>
</evidence>
<dbReference type="eggNOG" id="COG4974">
    <property type="taxonomic scope" value="Bacteria"/>
</dbReference>
<dbReference type="InterPro" id="IPR010998">
    <property type="entry name" value="Integrase_recombinase_N"/>
</dbReference>
<dbReference type="AlphaFoldDB" id="N1ZR16"/>